<evidence type="ECO:0000259" key="4">
    <source>
        <dbReference type="Pfam" id="PF24809"/>
    </source>
</evidence>
<evidence type="ECO:0000256" key="2">
    <source>
        <dbReference type="PROSITE-ProRule" id="PRU00023"/>
    </source>
</evidence>
<dbReference type="PANTHER" id="PTHR10039">
    <property type="entry name" value="AMELOGENIN"/>
    <property type="match status" value="1"/>
</dbReference>
<evidence type="ECO:0000256" key="1">
    <source>
        <dbReference type="ARBA" id="ARBA00022737"/>
    </source>
</evidence>
<sequence>MALAVRGAAPLKPEIRLAQALSEYEAILNDDEKASFRKLRAGKPPVPSDVMKLTADIDHDNSQRWGRRCVGPRLTSMLESVQQFTTVADIIVGGSQCLIASAIWGTIKMALQLAVGFSSFFDKLSELCMQIGRSAPRIQDYGALYLAAPRLQRALCEYFCTVVVICHKAVLFTKRRFATQLSNAVLKPFNSEFGPPRTQLIELAEAIREEASLVSKQELQLERQDASAFRAMFSSTSKQEMQAAQKRRSHKLKLRFLDACSTFDYQVLWRRARKAGTSTWILEEDAYKQWVAESASNVLWCTGKLGCGKTVSTATLVQETIIRYPEAIVAHFFCSYDNSESLKARLIVGTIVRQLLNNVDPESFNDIDIHDLSSLDEETMVALLCRLTSSAGRRMFVFVDGLDECEDVELQALLESLDNMVQSHHRLHVFCSSRPDIAIKVRTLLRPGYKISSSEHNPEIADYIDAALDDRLQSGSLCLGNPSLIITIRDKLLQECQGMFLWVVFQIEDLCIENTDDAILQALDSLPRNLPETFERILNRLGQAKTNDSDMRRKIFALVTAAKRPLNAEELREAVSVIPGDTTWNPNKQINDIQKAITSCGSLLLVDEEDMTVRFAHHSVRQYVIAAAEDAGRPQNLASHSEADLTMGEICITYLNLGIFDTQLTKSGQRLLVPNDVTTSVVENALSSTSVRKVALRLLRSTKTNNTDLVRGLQAEMRRSHETTGHEHAFLTYAQNYWLVHTTRLDDKVAAIHRLWVRLLDNEIAIVKPPWEPDDWRDLPEKFLQWTIDHDHEPLLAQIEQRLDSMRLSHAPYLVLKTFAPRGKEFKTMTSRHCRLLKLPKSSAAWKLLAAVIRLFEQNLRTYPLQKDYHVELLWPLKIRDQVDSFEALLGCSGNDVTLMPIDLLNGIWRDAAAEGWLEVVTMLLDEYAVFALQSMHLLALDEALLHAAENGQAAIVDLILAQSNVDVNATGDHGRTALAFAASRPTGDSVAVLRYLLARMDIDVNATDFYGKTPLHHAVITGTEEAVKLLLSSDGIRLNIRDHDGCTAADLAKTRTRNTLIYRINTK</sequence>
<dbReference type="Pfam" id="PF22939">
    <property type="entry name" value="WHD_GPIID"/>
    <property type="match status" value="1"/>
</dbReference>
<dbReference type="Pfam" id="PF24883">
    <property type="entry name" value="NPHP3_N"/>
    <property type="match status" value="1"/>
</dbReference>
<keyword evidence="2" id="KW-0040">ANK repeat</keyword>
<dbReference type="Pfam" id="PF12796">
    <property type="entry name" value="Ank_2"/>
    <property type="match status" value="1"/>
</dbReference>
<feature type="domain" description="DUF7708" evidence="4">
    <location>
        <begin position="74"/>
        <end position="219"/>
    </location>
</feature>
<evidence type="ECO:0000259" key="3">
    <source>
        <dbReference type="Pfam" id="PF22939"/>
    </source>
</evidence>
<dbReference type="SMART" id="SM00248">
    <property type="entry name" value="ANK"/>
    <property type="match status" value="3"/>
</dbReference>
<keyword evidence="7" id="KW-1185">Reference proteome</keyword>
<evidence type="ECO:0008006" key="8">
    <source>
        <dbReference type="Google" id="ProtNLM"/>
    </source>
</evidence>
<comment type="caution">
    <text evidence="6">The sequence shown here is derived from an EMBL/GenBank/DDBJ whole genome shotgun (WGS) entry which is preliminary data.</text>
</comment>
<protein>
    <recommendedName>
        <fullName evidence="8">NACHT domain-containing protein</fullName>
    </recommendedName>
</protein>
<dbReference type="Gene3D" id="1.25.40.20">
    <property type="entry name" value="Ankyrin repeat-containing domain"/>
    <property type="match status" value="1"/>
</dbReference>
<evidence type="ECO:0000313" key="6">
    <source>
        <dbReference type="EMBL" id="KAJ9609751.1"/>
    </source>
</evidence>
<evidence type="ECO:0000313" key="7">
    <source>
        <dbReference type="Proteomes" id="UP001172673"/>
    </source>
</evidence>
<dbReference type="InterPro" id="IPR056884">
    <property type="entry name" value="NPHP3-like_N"/>
</dbReference>
<organism evidence="6 7">
    <name type="scientific">Cladophialophora chaetospira</name>
    <dbReference type="NCBI Taxonomy" id="386627"/>
    <lineage>
        <taxon>Eukaryota</taxon>
        <taxon>Fungi</taxon>
        <taxon>Dikarya</taxon>
        <taxon>Ascomycota</taxon>
        <taxon>Pezizomycotina</taxon>
        <taxon>Eurotiomycetes</taxon>
        <taxon>Chaetothyriomycetidae</taxon>
        <taxon>Chaetothyriales</taxon>
        <taxon>Herpotrichiellaceae</taxon>
        <taxon>Cladophialophora</taxon>
    </lineage>
</organism>
<feature type="domain" description="GPI inositol-deacylase winged helix" evidence="3">
    <location>
        <begin position="551"/>
        <end position="627"/>
    </location>
</feature>
<dbReference type="EMBL" id="JAPDRK010000008">
    <property type="protein sequence ID" value="KAJ9609751.1"/>
    <property type="molecule type" value="Genomic_DNA"/>
</dbReference>
<dbReference type="InterPro" id="IPR002110">
    <property type="entry name" value="Ankyrin_rpt"/>
</dbReference>
<dbReference type="InterPro" id="IPR054471">
    <property type="entry name" value="GPIID_WHD"/>
</dbReference>
<evidence type="ECO:0000259" key="5">
    <source>
        <dbReference type="Pfam" id="PF24883"/>
    </source>
</evidence>
<dbReference type="SUPFAM" id="SSF48403">
    <property type="entry name" value="Ankyrin repeat"/>
    <property type="match status" value="1"/>
</dbReference>
<name>A0AA39CIR3_9EURO</name>
<dbReference type="PROSITE" id="PS50088">
    <property type="entry name" value="ANK_REPEAT"/>
    <property type="match status" value="1"/>
</dbReference>
<keyword evidence="1" id="KW-0677">Repeat</keyword>
<gene>
    <name evidence="6" type="ORF">H2200_006079</name>
</gene>
<dbReference type="InterPro" id="IPR036770">
    <property type="entry name" value="Ankyrin_rpt-contain_sf"/>
</dbReference>
<proteinExistence type="predicted"/>
<dbReference type="PANTHER" id="PTHR10039:SF10">
    <property type="entry name" value="NACHT DOMAIN-CONTAINING PROTEIN"/>
    <property type="match status" value="1"/>
</dbReference>
<reference evidence="6" key="1">
    <citation type="submission" date="2022-10" db="EMBL/GenBank/DDBJ databases">
        <title>Culturing micro-colonial fungi from biological soil crusts in the Mojave desert and describing Neophaeococcomyces mojavensis, and introducing the new genera and species Taxawa tesnikishii.</title>
        <authorList>
            <person name="Kurbessoian T."/>
            <person name="Stajich J.E."/>
        </authorList>
    </citation>
    <scope>NUCLEOTIDE SEQUENCE</scope>
    <source>
        <strain evidence="6">TK_41</strain>
    </source>
</reference>
<dbReference type="Pfam" id="PF24809">
    <property type="entry name" value="DUF7708"/>
    <property type="match status" value="1"/>
</dbReference>
<accession>A0AA39CIR3</accession>
<dbReference type="InterPro" id="IPR056125">
    <property type="entry name" value="DUF7708"/>
</dbReference>
<feature type="repeat" description="ANK" evidence="2">
    <location>
        <begin position="1011"/>
        <end position="1044"/>
    </location>
</feature>
<dbReference type="SUPFAM" id="SSF52540">
    <property type="entry name" value="P-loop containing nucleoside triphosphate hydrolases"/>
    <property type="match status" value="1"/>
</dbReference>
<dbReference type="PROSITE" id="PS50297">
    <property type="entry name" value="ANK_REP_REGION"/>
    <property type="match status" value="1"/>
</dbReference>
<dbReference type="AlphaFoldDB" id="A0AA39CIR3"/>
<dbReference type="Gene3D" id="3.40.50.300">
    <property type="entry name" value="P-loop containing nucleotide triphosphate hydrolases"/>
    <property type="match status" value="1"/>
</dbReference>
<dbReference type="Proteomes" id="UP001172673">
    <property type="component" value="Unassembled WGS sequence"/>
</dbReference>
<dbReference type="InterPro" id="IPR027417">
    <property type="entry name" value="P-loop_NTPase"/>
</dbReference>
<feature type="domain" description="Nephrocystin 3-like N-terminal" evidence="5">
    <location>
        <begin position="276"/>
        <end position="434"/>
    </location>
</feature>